<keyword evidence="4" id="KW-1185">Reference proteome</keyword>
<dbReference type="InterPro" id="IPR035985">
    <property type="entry name" value="Ubiquitin-activating_enz"/>
</dbReference>
<proteinExistence type="predicted"/>
<dbReference type="GO" id="GO:0061504">
    <property type="term" value="P:cyclic threonylcarbamoyladenosine biosynthetic process"/>
    <property type="evidence" value="ECO:0007669"/>
    <property type="project" value="TreeGrafter"/>
</dbReference>
<dbReference type="Proteomes" id="UP001211065">
    <property type="component" value="Unassembled WGS sequence"/>
</dbReference>
<dbReference type="Gene3D" id="3.40.50.720">
    <property type="entry name" value="NAD(P)-binding Rossmann-like Domain"/>
    <property type="match status" value="1"/>
</dbReference>
<gene>
    <name evidence="3" type="ORF">HK099_000269</name>
</gene>
<sequence>MEKFSSINLKLLLKKETLIPVVVSSLSTALVFFAWQSFTQKKKIKKLKSDLNLQTNSLSLRDHHFDETTLLEETEHQLAKKNNQFLKDDPDLKEHLTREQLARNYAFLGEEGMKNIRKSFVIVVGLGGVGGHAAHLLLRSGVEHLRIIDFDQVSLSSLNRHAVATQADVGTSKSICLKKHFSEIMPHAKVDAVVDLFTIENAEKLLQGKPDYVLDCIDNLNTKIDLIKYCVDNKIKVISSMGSGAKADPSRIQLGDISDTSECPLAKATRRGLRRVGIDHGVTVVFSLEKPHSVSLLPLEEEKVEEANEFSALPNFRSRILPVLGTIPAIFGCSMASFAAKLRDGLYERLHRDLFQKEKDHFKDTRKLKLNKCDVGFIFEEIWRGRSAVSGDMDKLCIVRWNKNLQADYGNVICLTRKEAIKHFELDFEDIEHYYDKKVLNYINDRFKLEEFWNKSRFA</sequence>
<organism evidence="3 4">
    <name type="scientific">Clydaea vesicula</name>
    <dbReference type="NCBI Taxonomy" id="447962"/>
    <lineage>
        <taxon>Eukaryota</taxon>
        <taxon>Fungi</taxon>
        <taxon>Fungi incertae sedis</taxon>
        <taxon>Chytridiomycota</taxon>
        <taxon>Chytridiomycota incertae sedis</taxon>
        <taxon>Chytridiomycetes</taxon>
        <taxon>Lobulomycetales</taxon>
        <taxon>Lobulomycetaceae</taxon>
        <taxon>Clydaea</taxon>
    </lineage>
</organism>
<comment type="caution">
    <text evidence="3">The sequence shown here is derived from an EMBL/GenBank/DDBJ whole genome shotgun (WGS) entry which is preliminary data.</text>
</comment>
<dbReference type="EMBL" id="JADGJW010001055">
    <property type="protein sequence ID" value="KAJ3207423.1"/>
    <property type="molecule type" value="Genomic_DNA"/>
</dbReference>
<feature type="domain" description="THIF-type NAD/FAD binding fold" evidence="2">
    <location>
        <begin position="102"/>
        <end position="359"/>
    </location>
</feature>
<evidence type="ECO:0000313" key="3">
    <source>
        <dbReference type="EMBL" id="KAJ3207423.1"/>
    </source>
</evidence>
<dbReference type="CDD" id="cd00755">
    <property type="entry name" value="YgdL_like"/>
    <property type="match status" value="1"/>
</dbReference>
<accession>A0AAD5TUW3</accession>
<dbReference type="GO" id="GO:0005741">
    <property type="term" value="C:mitochondrial outer membrane"/>
    <property type="evidence" value="ECO:0007669"/>
    <property type="project" value="TreeGrafter"/>
</dbReference>
<keyword evidence="1" id="KW-1133">Transmembrane helix</keyword>
<dbReference type="PANTHER" id="PTHR43267">
    <property type="entry name" value="TRNA THREONYLCARBAMOYLADENOSINE DEHYDRATASE"/>
    <property type="match status" value="1"/>
</dbReference>
<dbReference type="GO" id="GO:0008641">
    <property type="term" value="F:ubiquitin-like modifier activating enzyme activity"/>
    <property type="evidence" value="ECO:0007669"/>
    <property type="project" value="InterPro"/>
</dbReference>
<dbReference type="FunFam" id="3.40.50.720:FF:000449">
    <property type="entry name" value="Ubiquitin-activating enzyme (E1), putative"/>
    <property type="match status" value="1"/>
</dbReference>
<evidence type="ECO:0000259" key="2">
    <source>
        <dbReference type="Pfam" id="PF00899"/>
    </source>
</evidence>
<dbReference type="InterPro" id="IPR045886">
    <property type="entry name" value="ThiF/MoeB/HesA"/>
</dbReference>
<dbReference type="PANTHER" id="PTHR43267:SF2">
    <property type="entry name" value="TRNA THREONYLCARBAMOYLADENOSINE DEHYDRATASE 1-RELATED"/>
    <property type="match status" value="1"/>
</dbReference>
<protein>
    <recommendedName>
        <fullName evidence="2">THIF-type NAD/FAD binding fold domain-containing protein</fullName>
    </recommendedName>
</protein>
<dbReference type="SUPFAM" id="SSF69572">
    <property type="entry name" value="Activating enzymes of the ubiquitin-like proteins"/>
    <property type="match status" value="1"/>
</dbReference>
<dbReference type="GO" id="GO:0061503">
    <property type="term" value="F:tRNA threonylcarbamoyladenosine dehydratase"/>
    <property type="evidence" value="ECO:0007669"/>
    <property type="project" value="TreeGrafter"/>
</dbReference>
<evidence type="ECO:0000313" key="4">
    <source>
        <dbReference type="Proteomes" id="UP001211065"/>
    </source>
</evidence>
<dbReference type="InterPro" id="IPR000594">
    <property type="entry name" value="ThiF_NAD_FAD-bd"/>
</dbReference>
<reference evidence="3" key="1">
    <citation type="submission" date="2020-05" db="EMBL/GenBank/DDBJ databases">
        <title>Phylogenomic resolution of chytrid fungi.</title>
        <authorList>
            <person name="Stajich J.E."/>
            <person name="Amses K."/>
            <person name="Simmons R."/>
            <person name="Seto K."/>
            <person name="Myers J."/>
            <person name="Bonds A."/>
            <person name="Quandt C.A."/>
            <person name="Barry K."/>
            <person name="Liu P."/>
            <person name="Grigoriev I."/>
            <person name="Longcore J.E."/>
            <person name="James T.Y."/>
        </authorList>
    </citation>
    <scope>NUCLEOTIDE SEQUENCE</scope>
    <source>
        <strain evidence="3">JEL0476</strain>
    </source>
</reference>
<dbReference type="AlphaFoldDB" id="A0AAD5TUW3"/>
<name>A0AAD5TUW3_9FUNG</name>
<keyword evidence="1" id="KW-0812">Transmembrane</keyword>
<dbReference type="Pfam" id="PF00899">
    <property type="entry name" value="ThiF"/>
    <property type="match status" value="1"/>
</dbReference>
<feature type="transmembrane region" description="Helical" evidence="1">
    <location>
        <begin position="18"/>
        <end position="38"/>
    </location>
</feature>
<evidence type="ECO:0000256" key="1">
    <source>
        <dbReference type="SAM" id="Phobius"/>
    </source>
</evidence>
<keyword evidence="1" id="KW-0472">Membrane</keyword>